<feature type="region of interest" description="Disordered" evidence="1">
    <location>
        <begin position="42"/>
        <end position="101"/>
    </location>
</feature>
<protein>
    <submittedName>
        <fullName evidence="2">Uncharacterized protein</fullName>
    </submittedName>
</protein>
<evidence type="ECO:0000313" key="2">
    <source>
        <dbReference type="EMBL" id="QHT86292.1"/>
    </source>
</evidence>
<feature type="compositionally biased region" description="Basic and acidic residues" evidence="1">
    <location>
        <begin position="51"/>
        <end position="76"/>
    </location>
</feature>
<organism evidence="2">
    <name type="scientific">viral metagenome</name>
    <dbReference type="NCBI Taxonomy" id="1070528"/>
    <lineage>
        <taxon>unclassified sequences</taxon>
        <taxon>metagenomes</taxon>
        <taxon>organismal metagenomes</taxon>
    </lineage>
</organism>
<reference evidence="2" key="1">
    <citation type="journal article" date="2020" name="Nature">
        <title>Giant virus diversity and host interactions through global metagenomics.</title>
        <authorList>
            <person name="Schulz F."/>
            <person name="Roux S."/>
            <person name="Paez-Espino D."/>
            <person name="Jungbluth S."/>
            <person name="Walsh D.A."/>
            <person name="Denef V.J."/>
            <person name="McMahon K.D."/>
            <person name="Konstantinidis K.T."/>
            <person name="Eloe-Fadrosh E.A."/>
            <person name="Kyrpides N.C."/>
            <person name="Woyke T."/>
        </authorList>
    </citation>
    <scope>NUCLEOTIDE SEQUENCE</scope>
    <source>
        <strain evidence="2">GVMAG-M-3300023184-186</strain>
    </source>
</reference>
<dbReference type="EMBL" id="MN740066">
    <property type="protein sequence ID" value="QHT86292.1"/>
    <property type="molecule type" value="Genomic_DNA"/>
</dbReference>
<proteinExistence type="predicted"/>
<feature type="compositionally biased region" description="Polar residues" evidence="1">
    <location>
        <begin position="87"/>
        <end position="101"/>
    </location>
</feature>
<dbReference type="AlphaFoldDB" id="A0A6C0I0I3"/>
<evidence type="ECO:0000256" key="1">
    <source>
        <dbReference type="SAM" id="MobiDB-lite"/>
    </source>
</evidence>
<accession>A0A6C0I0I3</accession>
<sequence>MKKNPEVMVFRKTADGLKPISIKDAGGIKHVMEQIKTAIPIPIAIDNNSKSNKDSKDSKSNKDSKGSNSKSNKDSKGSNSKSNKDSTYNNSKSNKDSTYNKGSKDIKKNIAIKLNRIQFIYTYLTDDTLIDFLLETNHDFTIYYNDGRRVDIEEIAMYYKPGDCDCIHCRKVVINEDPDILDKMTSKCYIELKLDAEILNIIAEKQFKILEIVSNIIVPLPSSIPSYPTFLPPLPILSQLPPLPPTLLPIMPPLATANLIDLTNTLY</sequence>
<name>A0A6C0I0I3_9ZZZZ</name>